<feature type="region of interest" description="Disordered" evidence="1">
    <location>
        <begin position="365"/>
        <end position="402"/>
    </location>
</feature>
<dbReference type="AlphaFoldDB" id="A0A6A6ZRH5"/>
<evidence type="ECO:0000313" key="2">
    <source>
        <dbReference type="EMBL" id="KAF2822875.1"/>
    </source>
</evidence>
<reference evidence="2" key="1">
    <citation type="journal article" date="2020" name="Stud. Mycol.">
        <title>101 Dothideomycetes genomes: a test case for predicting lifestyles and emergence of pathogens.</title>
        <authorList>
            <person name="Haridas S."/>
            <person name="Albert R."/>
            <person name="Binder M."/>
            <person name="Bloem J."/>
            <person name="Labutti K."/>
            <person name="Salamov A."/>
            <person name="Andreopoulos B."/>
            <person name="Baker S."/>
            <person name="Barry K."/>
            <person name="Bills G."/>
            <person name="Bluhm B."/>
            <person name="Cannon C."/>
            <person name="Castanera R."/>
            <person name="Culley D."/>
            <person name="Daum C."/>
            <person name="Ezra D."/>
            <person name="Gonzalez J."/>
            <person name="Henrissat B."/>
            <person name="Kuo A."/>
            <person name="Liang C."/>
            <person name="Lipzen A."/>
            <person name="Lutzoni F."/>
            <person name="Magnuson J."/>
            <person name="Mondo S."/>
            <person name="Nolan M."/>
            <person name="Ohm R."/>
            <person name="Pangilinan J."/>
            <person name="Park H.-J."/>
            <person name="Ramirez L."/>
            <person name="Alfaro M."/>
            <person name="Sun H."/>
            <person name="Tritt A."/>
            <person name="Yoshinaga Y."/>
            <person name="Zwiers L.-H."/>
            <person name="Turgeon B."/>
            <person name="Goodwin S."/>
            <person name="Spatafora J."/>
            <person name="Crous P."/>
            <person name="Grigoriev I."/>
        </authorList>
    </citation>
    <scope>NUCLEOTIDE SEQUENCE</scope>
    <source>
        <strain evidence="2">CBS 113818</strain>
    </source>
</reference>
<evidence type="ECO:0000256" key="1">
    <source>
        <dbReference type="SAM" id="MobiDB-lite"/>
    </source>
</evidence>
<dbReference type="EMBL" id="MU006233">
    <property type="protein sequence ID" value="KAF2822875.1"/>
    <property type="molecule type" value="Genomic_DNA"/>
</dbReference>
<protein>
    <submittedName>
        <fullName evidence="2">Uncharacterized protein</fullName>
    </submittedName>
</protein>
<evidence type="ECO:0000313" key="3">
    <source>
        <dbReference type="Proteomes" id="UP000799424"/>
    </source>
</evidence>
<gene>
    <name evidence="2" type="ORF">CC86DRAFT_409651</name>
</gene>
<proteinExistence type="predicted"/>
<name>A0A6A6ZRH5_9PLEO</name>
<accession>A0A6A6ZRH5</accession>
<dbReference type="Proteomes" id="UP000799424">
    <property type="component" value="Unassembled WGS sequence"/>
</dbReference>
<dbReference type="OrthoDB" id="3763466at2759"/>
<feature type="compositionally biased region" description="Acidic residues" evidence="1">
    <location>
        <begin position="365"/>
        <end position="396"/>
    </location>
</feature>
<sequence length="402" mass="46740">MASRGTTKPSGSDLDQAHAELLRARYKEPDFTQTELNIDKELKQLEERKCWLNTLRKLNRGQHKDWVGRQAPAPFVHDHSIIPYCQAWNVRLAEEMQACLPVEMRNLVYYYLWDKATIIAYPDLMRVAGGTRCVDECATLALPHFVKLDFMGMTTARETVRALYDAFHLRGEHVLVRHPKHIETAVTKDVFGVGLDPGLHLKSLTVRIKLDKLRTARTPHILTKICRHTQSDKIYTQKDELKEWLKALLYIRHKAEFELRIDLFQRDVRLTVIEEVLIALMEILQAFETWNASVATKGFLDSDAEDVIKDVDDYYASPQGTWKMNIRQYLVQALDADLILDRHVHFFNEPSQHVSDRNFIHGMWDESENEYTTDEEDDDRSEDEESEEDEDSEYSSDSELGV</sequence>
<keyword evidence="3" id="KW-1185">Reference proteome</keyword>
<organism evidence="2 3">
    <name type="scientific">Ophiobolus disseminans</name>
    <dbReference type="NCBI Taxonomy" id="1469910"/>
    <lineage>
        <taxon>Eukaryota</taxon>
        <taxon>Fungi</taxon>
        <taxon>Dikarya</taxon>
        <taxon>Ascomycota</taxon>
        <taxon>Pezizomycotina</taxon>
        <taxon>Dothideomycetes</taxon>
        <taxon>Pleosporomycetidae</taxon>
        <taxon>Pleosporales</taxon>
        <taxon>Pleosporineae</taxon>
        <taxon>Phaeosphaeriaceae</taxon>
        <taxon>Ophiobolus</taxon>
    </lineage>
</organism>